<keyword evidence="1" id="KW-0472">Membrane</keyword>
<reference evidence="2" key="1">
    <citation type="submission" date="2018-05" db="EMBL/GenBank/DDBJ databases">
        <authorList>
            <person name="Lanie J.A."/>
            <person name="Ng W.-L."/>
            <person name="Kazmierczak K.M."/>
            <person name="Andrzejewski T.M."/>
            <person name="Davidsen T.M."/>
            <person name="Wayne K.J."/>
            <person name="Tettelin H."/>
            <person name="Glass J.I."/>
            <person name="Rusch D."/>
            <person name="Podicherti R."/>
            <person name="Tsui H.-C.T."/>
            <person name="Winkler M.E."/>
        </authorList>
    </citation>
    <scope>NUCLEOTIDE SEQUENCE</scope>
</reference>
<feature type="transmembrane region" description="Helical" evidence="1">
    <location>
        <begin position="95"/>
        <end position="119"/>
    </location>
</feature>
<name>A0A381XJT6_9ZZZZ</name>
<feature type="non-terminal residue" evidence="2">
    <location>
        <position position="1"/>
    </location>
</feature>
<accession>A0A381XJT6</accession>
<gene>
    <name evidence="2" type="ORF">METZ01_LOCUS117724</name>
</gene>
<keyword evidence="1" id="KW-1133">Transmembrane helix</keyword>
<sequence>CGFLVFSGLGSLFSTKFKNSYLLRQRNPILFAIGIVSLITCLYLQLLPFIFSQLTINSDIIKIIFSICLIGPLAFFMGIPFPLGIDLLRRRYPSFIIWAWGINGYTSVISAILATFLAITFGFNTVILLATTIYLFGAWVSCYYWVSE</sequence>
<evidence type="ECO:0000313" key="2">
    <source>
        <dbReference type="EMBL" id="SVA64870.1"/>
    </source>
</evidence>
<evidence type="ECO:0000256" key="1">
    <source>
        <dbReference type="SAM" id="Phobius"/>
    </source>
</evidence>
<feature type="transmembrane region" description="Helical" evidence="1">
    <location>
        <begin position="126"/>
        <end position="146"/>
    </location>
</feature>
<protein>
    <recommendedName>
        <fullName evidence="3">Major facilitator superfamily (MFS) profile domain-containing protein</fullName>
    </recommendedName>
</protein>
<dbReference type="EMBL" id="UINC01015398">
    <property type="protein sequence ID" value="SVA64870.1"/>
    <property type="molecule type" value="Genomic_DNA"/>
</dbReference>
<feature type="transmembrane region" description="Helical" evidence="1">
    <location>
        <begin position="29"/>
        <end position="51"/>
    </location>
</feature>
<evidence type="ECO:0008006" key="3">
    <source>
        <dbReference type="Google" id="ProtNLM"/>
    </source>
</evidence>
<organism evidence="2">
    <name type="scientific">marine metagenome</name>
    <dbReference type="NCBI Taxonomy" id="408172"/>
    <lineage>
        <taxon>unclassified sequences</taxon>
        <taxon>metagenomes</taxon>
        <taxon>ecological metagenomes</taxon>
    </lineage>
</organism>
<dbReference type="AlphaFoldDB" id="A0A381XJT6"/>
<proteinExistence type="predicted"/>
<feature type="transmembrane region" description="Helical" evidence="1">
    <location>
        <begin position="63"/>
        <end position="83"/>
    </location>
</feature>
<keyword evidence="1" id="KW-0812">Transmembrane</keyword>